<dbReference type="AlphaFoldDB" id="A0AA89QE42"/>
<name>A0AA89QE42_STRCU</name>
<protein>
    <submittedName>
        <fullName evidence="1">Uncharacterized protein</fullName>
    </submittedName>
</protein>
<organism evidence="1 2">
    <name type="scientific">Streptomyces collinus</name>
    <dbReference type="NCBI Taxonomy" id="42684"/>
    <lineage>
        <taxon>Bacteria</taxon>
        <taxon>Bacillati</taxon>
        <taxon>Actinomycetota</taxon>
        <taxon>Actinomycetes</taxon>
        <taxon>Kitasatosporales</taxon>
        <taxon>Streptomycetaceae</taxon>
        <taxon>Streptomyces</taxon>
    </lineage>
</organism>
<reference evidence="1 2" key="1">
    <citation type="submission" date="2020-08" db="EMBL/GenBank/DDBJ databases">
        <title>Sequencing the genomes of 1000 actinobacteria strains.</title>
        <authorList>
            <person name="Klenk H.-P."/>
        </authorList>
    </citation>
    <scope>NUCLEOTIDE SEQUENCE [LARGE SCALE GENOMIC DNA]</scope>
    <source>
        <strain evidence="1 2">DSM 40129</strain>
    </source>
</reference>
<evidence type="ECO:0000313" key="2">
    <source>
        <dbReference type="Proteomes" id="UP000579531"/>
    </source>
</evidence>
<gene>
    <name evidence="1" type="ORF">HNR72_007962</name>
</gene>
<proteinExistence type="predicted"/>
<evidence type="ECO:0000313" key="1">
    <source>
        <dbReference type="EMBL" id="MBB5816840.1"/>
    </source>
</evidence>
<accession>A0AA89QE42</accession>
<keyword evidence="2" id="KW-1185">Reference proteome</keyword>
<dbReference type="Proteomes" id="UP000579531">
    <property type="component" value="Unassembled WGS sequence"/>
</dbReference>
<dbReference type="GeneID" id="93835886"/>
<comment type="caution">
    <text evidence="1">The sequence shown here is derived from an EMBL/GenBank/DDBJ whole genome shotgun (WGS) entry which is preliminary data.</text>
</comment>
<dbReference type="RefSeq" id="WP_184854631.1">
    <property type="nucleotide sequence ID" value="NZ_BAABFE010000021.1"/>
</dbReference>
<dbReference type="EMBL" id="JACHLX010000002">
    <property type="protein sequence ID" value="MBB5816840.1"/>
    <property type="molecule type" value="Genomic_DNA"/>
</dbReference>
<sequence length="62" mass="6637">MKAPAHGQRIEGVSYDAVPTTCLKAPPTGPVRGVLRPRRPTGWVRQKLDAHGPDRSVLPAGL</sequence>